<evidence type="ECO:0000313" key="3">
    <source>
        <dbReference type="EMBL" id="CAA0098813.1"/>
    </source>
</evidence>
<proteinExistence type="predicted"/>
<dbReference type="EC" id="3.1.1.-" evidence="3"/>
<sequence>MFSDAAVDPVPGVSLECASYDADLDPLNGATGTVSIGVVRARSAQTPADAGPLVMTTGSDLPSSVQLPVWLSRAGTDVLAENPVVSVDRRGIGMSGALDCRDLYDRQEMFDQAQFQTGDDPVANLREVTVTATTNCTDTIAPGDSAYDNAHAAEDLERLRTTWDVPALALLGIGNGAQVALAYAGSHPNKVARLILDSPLPLGIAAEVATEQRVKGEQAALDAWAAQCAAANCPLGADPKAAVDAVLEAAAAGRGPGGASVAAVAAAISTALGYPRGDRVGAGNELALAIADARSGDTSRLNGLINEAESVRQTDGQFVNTCSDALNRPTPDRVRELVVAWDDLYPQFGRVGALDMVKCLNWPSGTAPAEPSGLEIPTLLLGVQNNPIVGSEGVAAVAATAINAGSSNRRVMWQGIGHGASIYTPCALPPMIAYLKSGELPPTDTYCPA</sequence>
<dbReference type="EMBL" id="CACSIP010000006">
    <property type="protein sequence ID" value="CAA0098813.1"/>
    <property type="molecule type" value="Genomic_DNA"/>
</dbReference>
<dbReference type="GO" id="GO:0016787">
    <property type="term" value="F:hydrolase activity"/>
    <property type="evidence" value="ECO:0007669"/>
    <property type="project" value="UniProtKB-KW"/>
</dbReference>
<dbReference type="InterPro" id="IPR013595">
    <property type="entry name" value="Pept_S33_TAP-like_C"/>
</dbReference>
<dbReference type="AlphaFoldDB" id="A0A5S9P639"/>
<dbReference type="Proteomes" id="UP000430146">
    <property type="component" value="Unassembled WGS sequence"/>
</dbReference>
<evidence type="ECO:0000259" key="1">
    <source>
        <dbReference type="Pfam" id="PF00561"/>
    </source>
</evidence>
<gene>
    <name evidence="3" type="primary">caeB_1</name>
    <name evidence="3" type="ORF">AELLOGFF_03181</name>
</gene>
<dbReference type="Pfam" id="PF00561">
    <property type="entry name" value="Abhydrolase_1"/>
    <property type="match status" value="1"/>
</dbReference>
<feature type="domain" description="Peptidase S33 tripeptidyl aminopeptidase-like C-terminal" evidence="2">
    <location>
        <begin position="346"/>
        <end position="447"/>
    </location>
</feature>
<dbReference type="Gene3D" id="3.40.50.1820">
    <property type="entry name" value="alpha/beta hydrolase"/>
    <property type="match status" value="1"/>
</dbReference>
<dbReference type="Pfam" id="PF08386">
    <property type="entry name" value="Abhydrolase_4"/>
    <property type="match status" value="1"/>
</dbReference>
<evidence type="ECO:0000313" key="4">
    <source>
        <dbReference type="Proteomes" id="UP000430146"/>
    </source>
</evidence>
<dbReference type="InterPro" id="IPR000073">
    <property type="entry name" value="AB_hydrolase_1"/>
</dbReference>
<feature type="domain" description="AB hydrolase-1" evidence="1">
    <location>
        <begin position="136"/>
        <end position="248"/>
    </location>
</feature>
<name>A0A5S9P639_MYCVN</name>
<accession>A0A5S9P639</accession>
<keyword evidence="4" id="KW-1185">Reference proteome</keyword>
<dbReference type="SUPFAM" id="SSF53474">
    <property type="entry name" value="alpha/beta-Hydrolases"/>
    <property type="match status" value="1"/>
</dbReference>
<keyword evidence="3" id="KW-0378">Hydrolase</keyword>
<dbReference type="InterPro" id="IPR029058">
    <property type="entry name" value="AB_hydrolase_fold"/>
</dbReference>
<evidence type="ECO:0000259" key="2">
    <source>
        <dbReference type="Pfam" id="PF08386"/>
    </source>
</evidence>
<protein>
    <submittedName>
        <fullName evidence="3">Carboxylesterase B</fullName>
        <ecNumber evidence="3">3.1.1.-</ecNumber>
    </submittedName>
</protein>
<organism evidence="3 4">
    <name type="scientific">Mycolicibacterium vanbaalenii</name>
    <name type="common">Mycobacterium vanbaalenii</name>
    <dbReference type="NCBI Taxonomy" id="110539"/>
    <lineage>
        <taxon>Bacteria</taxon>
        <taxon>Bacillati</taxon>
        <taxon>Actinomycetota</taxon>
        <taxon>Actinomycetes</taxon>
        <taxon>Mycobacteriales</taxon>
        <taxon>Mycobacteriaceae</taxon>
        <taxon>Mycolicibacterium</taxon>
    </lineage>
</organism>
<reference evidence="3 4" key="1">
    <citation type="submission" date="2019-11" db="EMBL/GenBank/DDBJ databases">
        <authorList>
            <person name="Holert J."/>
        </authorList>
    </citation>
    <scope>NUCLEOTIDE SEQUENCE [LARGE SCALE GENOMIC DNA]</scope>
    <source>
        <strain evidence="3">BC8_1</strain>
    </source>
</reference>